<dbReference type="AlphaFoldDB" id="M3FEF1"/>
<evidence type="ECO:0000313" key="2">
    <source>
        <dbReference type="Proteomes" id="UP000011783"/>
    </source>
</evidence>
<dbReference type="EMBL" id="AKWO02000047">
    <property type="protein sequence ID" value="EMG00263.1"/>
    <property type="molecule type" value="Genomic_DNA"/>
</dbReference>
<gene>
    <name evidence="1" type="ORF">LEP1GSC123_2324</name>
</gene>
<name>M3FEF1_LEPBO</name>
<evidence type="ECO:0000313" key="1">
    <source>
        <dbReference type="EMBL" id="EMG00263.1"/>
    </source>
</evidence>
<sequence>MQRLDSPKLLYSASQNPRASLGANGLQFFALSERSSWGPDRLLYRIYVKNLSQNCLLWKRHCRDTVLSPLNVGVPTDHGFLNIYGLSNRFYCSCTLVGVLTIPRFWDKF</sequence>
<proteinExistence type="predicted"/>
<dbReference type="Proteomes" id="UP000011783">
    <property type="component" value="Unassembled WGS sequence"/>
</dbReference>
<accession>M3FEF1</accession>
<dbReference type="BioCyc" id="LBOR1193007:G11KN-919-MONOMER"/>
<reference evidence="1 2" key="1">
    <citation type="submission" date="2013-01" db="EMBL/GenBank/DDBJ databases">
        <authorList>
            <person name="Harkins D.M."/>
            <person name="Durkin A.S."/>
            <person name="Brinkac L.M."/>
            <person name="Haft D.H."/>
            <person name="Selengut J.D."/>
            <person name="Sanka R."/>
            <person name="DePew J."/>
            <person name="Purushe J."/>
            <person name="Picardeau M."/>
            <person name="Werts C."/>
            <person name="Goarant C."/>
            <person name="Vinetz J.M."/>
            <person name="Sutton G.G."/>
            <person name="Nierman W.C."/>
            <person name="Fouts D.E."/>
        </authorList>
    </citation>
    <scope>NUCLEOTIDE SEQUENCE [LARGE SCALE GENOMIC DNA]</scope>
    <source>
        <strain evidence="1 2">200701203</strain>
    </source>
</reference>
<organism evidence="1 2">
    <name type="scientific">Leptospira borgpetersenii str. 200701203</name>
    <dbReference type="NCBI Taxonomy" id="1193007"/>
    <lineage>
        <taxon>Bacteria</taxon>
        <taxon>Pseudomonadati</taxon>
        <taxon>Spirochaetota</taxon>
        <taxon>Spirochaetia</taxon>
        <taxon>Leptospirales</taxon>
        <taxon>Leptospiraceae</taxon>
        <taxon>Leptospira</taxon>
    </lineage>
</organism>
<comment type="caution">
    <text evidence="1">The sequence shown here is derived from an EMBL/GenBank/DDBJ whole genome shotgun (WGS) entry which is preliminary data.</text>
</comment>
<protein>
    <submittedName>
        <fullName evidence="1">Uncharacterized protein</fullName>
    </submittedName>
</protein>